<sequence length="290" mass="30469">PSGLGVAGEVVTGEVVGTGARPLSIEGLQSLMYGPTMYAPSLLRGVGPSMGLGYTVPSPGVFEPSPVAPGVPIVTPEVPAPYAPITEPYYPAPYSPVVPTPQRVGVPFPSKYPSITPTVAPYRPLLPYAPSPYAPFREQEYPYYTPTPVVTSELTPALVEFPIAAPAPAPAPTLMEVGIPSTVITPIEEKPPGVPPFFPPFFGLPGGLRGAGGRGWPVPSRRVRGIWEIVGHPVYGPDPLTGEVVGRKVGRRQLKYGAVPIKKKVGTRASRLDGSKVGKSGRTYKVSAAF</sequence>
<accession>A0A0F9D783</accession>
<reference evidence="1" key="1">
    <citation type="journal article" date="2015" name="Nature">
        <title>Complex archaea that bridge the gap between prokaryotes and eukaryotes.</title>
        <authorList>
            <person name="Spang A."/>
            <person name="Saw J.H."/>
            <person name="Jorgensen S.L."/>
            <person name="Zaremba-Niedzwiedzka K."/>
            <person name="Martijn J."/>
            <person name="Lind A.E."/>
            <person name="van Eijk R."/>
            <person name="Schleper C."/>
            <person name="Guy L."/>
            <person name="Ettema T.J."/>
        </authorList>
    </citation>
    <scope>NUCLEOTIDE SEQUENCE</scope>
</reference>
<dbReference type="AlphaFoldDB" id="A0A0F9D783"/>
<gene>
    <name evidence="1" type="ORF">LCGC14_2580830</name>
</gene>
<name>A0A0F9D783_9ZZZZ</name>
<proteinExistence type="predicted"/>
<comment type="caution">
    <text evidence="1">The sequence shown here is derived from an EMBL/GenBank/DDBJ whole genome shotgun (WGS) entry which is preliminary data.</text>
</comment>
<feature type="non-terminal residue" evidence="1">
    <location>
        <position position="1"/>
    </location>
</feature>
<evidence type="ECO:0000313" key="1">
    <source>
        <dbReference type="EMBL" id="KKL07953.1"/>
    </source>
</evidence>
<dbReference type="EMBL" id="LAZR01043081">
    <property type="protein sequence ID" value="KKL07953.1"/>
    <property type="molecule type" value="Genomic_DNA"/>
</dbReference>
<organism evidence="1">
    <name type="scientific">marine sediment metagenome</name>
    <dbReference type="NCBI Taxonomy" id="412755"/>
    <lineage>
        <taxon>unclassified sequences</taxon>
        <taxon>metagenomes</taxon>
        <taxon>ecological metagenomes</taxon>
    </lineage>
</organism>
<protein>
    <submittedName>
        <fullName evidence="1">Uncharacterized protein</fullName>
    </submittedName>
</protein>